<evidence type="ECO:0000256" key="1">
    <source>
        <dbReference type="SAM" id="MobiDB-lite"/>
    </source>
</evidence>
<dbReference type="SUPFAM" id="SSF52266">
    <property type="entry name" value="SGNH hydrolase"/>
    <property type="match status" value="1"/>
</dbReference>
<dbReference type="OrthoDB" id="3915838at2759"/>
<feature type="domain" description="SGNH hydrolase-type esterase" evidence="2">
    <location>
        <begin position="20"/>
        <end position="207"/>
    </location>
</feature>
<feature type="compositionally biased region" description="Low complexity" evidence="1">
    <location>
        <begin position="227"/>
        <end position="240"/>
    </location>
</feature>
<dbReference type="InterPro" id="IPR013830">
    <property type="entry name" value="SGNH_hydro"/>
</dbReference>
<dbReference type="AlphaFoldDB" id="A0A8H6RF15"/>
<dbReference type="PANTHER" id="PTHR30383">
    <property type="entry name" value="THIOESTERASE 1/PROTEASE 1/LYSOPHOSPHOLIPASE L1"/>
    <property type="match status" value="1"/>
</dbReference>
<dbReference type="InterPro" id="IPR051532">
    <property type="entry name" value="Ester_Hydrolysis_Enzymes"/>
</dbReference>
<sequence>MSPATFHTVTDDVPLRILPLGDSITAGTLLDGQNSYRPYLRDLLLGSGHSVAYIGSMVSGDHIDNHHEGHGGMLIKEIQEKVAESQILREQPNVILLHAGTNDMNSNMFGGPPQDPYETAPDRLQTLIDYCFCECPEATLILAQIIDNRSDAEGHERVQVFNAEVKRVAVDRRAKGQKVLIADHSHVGSERSDLGQDGVHPLVVGYEKMAQAWFEAMQDIPEAWVQQASSASPGQSSSCARFQDGL</sequence>
<evidence type="ECO:0000313" key="4">
    <source>
        <dbReference type="Proteomes" id="UP000660729"/>
    </source>
</evidence>
<dbReference type="InterPro" id="IPR036514">
    <property type="entry name" value="SGNH_hydro_sf"/>
</dbReference>
<comment type="caution">
    <text evidence="3">The sequence shown here is derived from an EMBL/GenBank/DDBJ whole genome shotgun (WGS) entry which is preliminary data.</text>
</comment>
<protein>
    <submittedName>
        <fullName evidence="3">Multidomain esterase</fullName>
    </submittedName>
</protein>
<gene>
    <name evidence="3" type="ORF">HII31_09764</name>
</gene>
<accession>A0A8H6RF15</accession>
<organism evidence="3 4">
    <name type="scientific">Pseudocercospora fuligena</name>
    <dbReference type="NCBI Taxonomy" id="685502"/>
    <lineage>
        <taxon>Eukaryota</taxon>
        <taxon>Fungi</taxon>
        <taxon>Dikarya</taxon>
        <taxon>Ascomycota</taxon>
        <taxon>Pezizomycotina</taxon>
        <taxon>Dothideomycetes</taxon>
        <taxon>Dothideomycetidae</taxon>
        <taxon>Mycosphaerellales</taxon>
        <taxon>Mycosphaerellaceae</taxon>
        <taxon>Pseudocercospora</taxon>
    </lineage>
</organism>
<reference evidence="3" key="1">
    <citation type="submission" date="2020-04" db="EMBL/GenBank/DDBJ databases">
        <title>Draft genome resource of the tomato pathogen Pseudocercospora fuligena.</title>
        <authorList>
            <person name="Zaccaron A."/>
        </authorList>
    </citation>
    <scope>NUCLEOTIDE SEQUENCE</scope>
    <source>
        <strain evidence="3">PF001</strain>
    </source>
</reference>
<dbReference type="Proteomes" id="UP000660729">
    <property type="component" value="Unassembled WGS sequence"/>
</dbReference>
<keyword evidence="4" id="KW-1185">Reference proteome</keyword>
<dbReference type="Gene3D" id="3.40.50.1110">
    <property type="entry name" value="SGNH hydrolase"/>
    <property type="match status" value="1"/>
</dbReference>
<proteinExistence type="predicted"/>
<dbReference type="Pfam" id="PF13472">
    <property type="entry name" value="Lipase_GDSL_2"/>
    <property type="match status" value="1"/>
</dbReference>
<dbReference type="CDD" id="cd01833">
    <property type="entry name" value="XynB_like"/>
    <property type="match status" value="1"/>
</dbReference>
<name>A0A8H6RF15_9PEZI</name>
<evidence type="ECO:0000259" key="2">
    <source>
        <dbReference type="Pfam" id="PF13472"/>
    </source>
</evidence>
<feature type="region of interest" description="Disordered" evidence="1">
    <location>
        <begin position="227"/>
        <end position="246"/>
    </location>
</feature>
<dbReference type="PANTHER" id="PTHR30383:SF5">
    <property type="entry name" value="SGNH HYDROLASE-TYPE ESTERASE DOMAIN-CONTAINING PROTEIN"/>
    <property type="match status" value="1"/>
</dbReference>
<dbReference type="EMBL" id="JABCIY010000204">
    <property type="protein sequence ID" value="KAF7188841.1"/>
    <property type="molecule type" value="Genomic_DNA"/>
</dbReference>
<feature type="non-terminal residue" evidence="3">
    <location>
        <position position="1"/>
    </location>
</feature>
<evidence type="ECO:0000313" key="3">
    <source>
        <dbReference type="EMBL" id="KAF7188841.1"/>
    </source>
</evidence>
<dbReference type="GO" id="GO:0004622">
    <property type="term" value="F:phosphatidylcholine lysophospholipase activity"/>
    <property type="evidence" value="ECO:0007669"/>
    <property type="project" value="TreeGrafter"/>
</dbReference>